<evidence type="ECO:0000256" key="1">
    <source>
        <dbReference type="ARBA" id="ARBA00022729"/>
    </source>
</evidence>
<dbReference type="InterPro" id="IPR050490">
    <property type="entry name" value="Bact_solute-bd_prot1"/>
</dbReference>
<feature type="signal peptide" evidence="2">
    <location>
        <begin position="1"/>
        <end position="21"/>
    </location>
</feature>
<name>A0ABU7VUA6_9BACL</name>
<organism evidence="3 4">
    <name type="scientific">Paenibacillus haidiansis</name>
    <dbReference type="NCBI Taxonomy" id="1574488"/>
    <lineage>
        <taxon>Bacteria</taxon>
        <taxon>Bacillati</taxon>
        <taxon>Bacillota</taxon>
        <taxon>Bacilli</taxon>
        <taxon>Bacillales</taxon>
        <taxon>Paenibacillaceae</taxon>
        <taxon>Paenibacillus</taxon>
    </lineage>
</organism>
<dbReference type="PANTHER" id="PTHR43649:SF33">
    <property type="entry name" value="POLYGALACTURONAN_RHAMNOGALACTURONAN-BINDING PROTEIN YTCQ"/>
    <property type="match status" value="1"/>
</dbReference>
<dbReference type="PROSITE" id="PS51257">
    <property type="entry name" value="PROKAR_LIPOPROTEIN"/>
    <property type="match status" value="1"/>
</dbReference>
<evidence type="ECO:0000313" key="4">
    <source>
        <dbReference type="Proteomes" id="UP001306950"/>
    </source>
</evidence>
<dbReference type="Gene3D" id="3.40.190.10">
    <property type="entry name" value="Periplasmic binding protein-like II"/>
    <property type="match status" value="2"/>
</dbReference>
<dbReference type="EMBL" id="JAZHPZ010000007">
    <property type="protein sequence ID" value="MEF2967341.1"/>
    <property type="molecule type" value="Genomic_DNA"/>
</dbReference>
<comment type="caution">
    <text evidence="3">The sequence shown here is derived from an EMBL/GenBank/DDBJ whole genome shotgun (WGS) entry which is preliminary data.</text>
</comment>
<evidence type="ECO:0000313" key="3">
    <source>
        <dbReference type="EMBL" id="MEF2967341.1"/>
    </source>
</evidence>
<dbReference type="SUPFAM" id="SSF53850">
    <property type="entry name" value="Periplasmic binding protein-like II"/>
    <property type="match status" value="1"/>
</dbReference>
<accession>A0ABU7VUA6</accession>
<reference evidence="3 4" key="1">
    <citation type="submission" date="2024-02" db="EMBL/GenBank/DDBJ databases">
        <title>A nitrogen-fixing paenibacillus bacterium.</title>
        <authorList>
            <person name="Zhang W.L."/>
            <person name="Chen S.F."/>
        </authorList>
    </citation>
    <scope>NUCLEOTIDE SEQUENCE [LARGE SCALE GENOMIC DNA]</scope>
    <source>
        <strain evidence="3 4">M1</strain>
    </source>
</reference>
<evidence type="ECO:0000256" key="2">
    <source>
        <dbReference type="SAM" id="SignalP"/>
    </source>
</evidence>
<keyword evidence="4" id="KW-1185">Reference proteome</keyword>
<sequence length="557" mass="62616">MKRFKKTIGVMLALIMSVSLAACSGGNDKEANKPAGNTNSTGGTNGTEAALDYTFGENQTFHSNEPVTYSMMFSDNESYPYKEDWRIWSAIQEKSNVSFDLSITARTEYENQKALLVNSGDAPYIIPKTYIESPFVAGGQIVAISDWVQYMPNYQKALKNWGLEEDLKAKLQADGKYYVLPGLWEVAGGGYSFVIRKDVFEAAGVDVEAEEGNWTYEDFYQALKKVKEYTGKDYVFSDRYFADATLNIAAAQYGVTSGWGLANGLKFDFDKKEFYFADTTDDYKAMLTYFNKLVKEGLMDPESFTQEDETALAKFYKGDSYVIISNYQMMMDIKTKMQVPEAELYMIVQPGGPKGMLQVETSRLENGIMISKNALDDLGEEGFIKMLRFVDWLWYSPEGQTLSLWGVEGETYTKDADGNIVLNPDITFNGLNEGAPKKLNEDYGFGGGVFAYGGSQELKLSKMTEGEKDFNDRIFATREPRKIDPPIMGTPDQSEEMNLISTPLMDYVKTMTLKFITGQESLDNWDTYVKTAEANGSTRYTQMANEIFNETKSLLGY</sequence>
<proteinExistence type="predicted"/>
<dbReference type="CDD" id="cd13583">
    <property type="entry name" value="PBP2_AlgQ_like_4"/>
    <property type="match status" value="1"/>
</dbReference>
<keyword evidence="1 2" id="KW-0732">Signal</keyword>
<dbReference type="Proteomes" id="UP001306950">
    <property type="component" value="Unassembled WGS sequence"/>
</dbReference>
<gene>
    <name evidence="3" type="ORF">V3851_15995</name>
</gene>
<feature type="chain" id="PRO_5045962658" evidence="2">
    <location>
        <begin position="22"/>
        <end position="557"/>
    </location>
</feature>
<dbReference type="PANTHER" id="PTHR43649">
    <property type="entry name" value="ARABINOSE-BINDING PROTEIN-RELATED"/>
    <property type="match status" value="1"/>
</dbReference>
<protein>
    <submittedName>
        <fullName evidence="3">Sugar ABC transporter substrate-binding protein</fullName>
    </submittedName>
</protein>
<dbReference type="RefSeq" id="WP_331847556.1">
    <property type="nucleotide sequence ID" value="NZ_JAZHPZ010000007.1"/>
</dbReference>